<sequence length="208" mass="23386">MGRKNKNVANTIFAPSISNIEKAFQSDTSRKDKKCPGHNLHTPHPIPRSTRYLPLIHVPGNFVYHNGWGLGRVERTQTLPLPRGGREAVSERPSAQVHQIQVKGEENNSHVLGKVKLNQVLSNHLSPILLRPTSTPPLHLYNQPLDLLTGRSRPPLHMSKPSQSRFPQLVHHRGHSHLLPDNLVPNLIAPSVPTYPSQHPHLLKNMHF</sequence>
<dbReference type="AlphaFoldDB" id="A0A9J5X4N4"/>
<proteinExistence type="predicted"/>
<dbReference type="Proteomes" id="UP000824120">
    <property type="component" value="Chromosome 10"/>
</dbReference>
<reference evidence="2 3" key="1">
    <citation type="submission" date="2020-09" db="EMBL/GenBank/DDBJ databases">
        <title>De no assembly of potato wild relative species, Solanum commersonii.</title>
        <authorList>
            <person name="Cho K."/>
        </authorList>
    </citation>
    <scope>NUCLEOTIDE SEQUENCE [LARGE SCALE GENOMIC DNA]</scope>
    <source>
        <strain evidence="2">LZ3.2</strain>
        <tissue evidence="2">Leaf</tissue>
    </source>
</reference>
<protein>
    <submittedName>
        <fullName evidence="2">Uncharacterized protein</fullName>
    </submittedName>
</protein>
<evidence type="ECO:0000313" key="2">
    <source>
        <dbReference type="EMBL" id="KAG5582000.1"/>
    </source>
</evidence>
<gene>
    <name evidence="2" type="ORF">H5410_052627</name>
</gene>
<feature type="region of interest" description="Disordered" evidence="1">
    <location>
        <begin position="26"/>
        <end position="47"/>
    </location>
</feature>
<accession>A0A9J5X4N4</accession>
<dbReference type="EMBL" id="JACXVP010000010">
    <property type="protein sequence ID" value="KAG5582000.1"/>
    <property type="molecule type" value="Genomic_DNA"/>
</dbReference>
<keyword evidence="3" id="KW-1185">Reference proteome</keyword>
<comment type="caution">
    <text evidence="2">The sequence shown here is derived from an EMBL/GenBank/DDBJ whole genome shotgun (WGS) entry which is preliminary data.</text>
</comment>
<evidence type="ECO:0000256" key="1">
    <source>
        <dbReference type="SAM" id="MobiDB-lite"/>
    </source>
</evidence>
<dbReference type="OrthoDB" id="1329231at2759"/>
<evidence type="ECO:0000313" key="3">
    <source>
        <dbReference type="Proteomes" id="UP000824120"/>
    </source>
</evidence>
<organism evidence="2 3">
    <name type="scientific">Solanum commersonii</name>
    <name type="common">Commerson's wild potato</name>
    <name type="synonym">Commerson's nightshade</name>
    <dbReference type="NCBI Taxonomy" id="4109"/>
    <lineage>
        <taxon>Eukaryota</taxon>
        <taxon>Viridiplantae</taxon>
        <taxon>Streptophyta</taxon>
        <taxon>Embryophyta</taxon>
        <taxon>Tracheophyta</taxon>
        <taxon>Spermatophyta</taxon>
        <taxon>Magnoliopsida</taxon>
        <taxon>eudicotyledons</taxon>
        <taxon>Gunneridae</taxon>
        <taxon>Pentapetalae</taxon>
        <taxon>asterids</taxon>
        <taxon>lamiids</taxon>
        <taxon>Solanales</taxon>
        <taxon>Solanaceae</taxon>
        <taxon>Solanoideae</taxon>
        <taxon>Solaneae</taxon>
        <taxon>Solanum</taxon>
    </lineage>
</organism>
<name>A0A9J5X4N4_SOLCO</name>